<organism evidence="1 2">
    <name type="scientific">Enterococcus faecium</name>
    <name type="common">Streptococcus faecium</name>
    <dbReference type="NCBI Taxonomy" id="1352"/>
    <lineage>
        <taxon>Bacteria</taxon>
        <taxon>Bacillati</taxon>
        <taxon>Bacillota</taxon>
        <taxon>Bacilli</taxon>
        <taxon>Lactobacillales</taxon>
        <taxon>Enterococcaceae</taxon>
        <taxon>Enterococcus</taxon>
    </lineage>
</organism>
<evidence type="ECO:0000313" key="2">
    <source>
        <dbReference type="Proteomes" id="UP000469871"/>
    </source>
</evidence>
<dbReference type="EMBL" id="WEFP01000001">
    <property type="protein sequence ID" value="KAB7576120.1"/>
    <property type="molecule type" value="Genomic_DNA"/>
</dbReference>
<proteinExistence type="predicted"/>
<protein>
    <submittedName>
        <fullName evidence="1">Uncharacterized protein</fullName>
    </submittedName>
</protein>
<dbReference type="AlphaFoldDB" id="A0A7V7Y2V7"/>
<reference evidence="1 2" key="1">
    <citation type="submission" date="2019-10" db="EMBL/GenBank/DDBJ databases">
        <title>Evolutionary dynamics of vancomycin-resistant Enterococcus faecium during gastrointestinal tract colonization and bloodstream infection in immunocompromised pediatric patients.</title>
        <authorList>
            <person name="Chilambi G.S."/>
            <person name="Nordstrom H.R."/>
            <person name="Evans D.R."/>
            <person name="Ferrolino J."/>
            <person name="Hayden R.T."/>
            <person name="Maron G.M."/>
            <person name="Vo A.N."/>
            <person name="Gilmore M.S."/>
            <person name="Wolf J."/>
            <person name="Rosch J.W."/>
            <person name="Van Tyne D."/>
        </authorList>
    </citation>
    <scope>NUCLEOTIDE SEQUENCE [LARGE SCALE GENOMIC DNA]</scope>
    <source>
        <strain evidence="1 2">VRECG27</strain>
    </source>
</reference>
<sequence length="64" mass="7498">MEKKNINICFLSGKECTYEECTDISVHERDGMLIVDMSPSDEPFVVKHYFPLCNIESFRIDCEF</sequence>
<gene>
    <name evidence="1" type="ORF">GBM73_01780</name>
</gene>
<comment type="caution">
    <text evidence="1">The sequence shown here is derived from an EMBL/GenBank/DDBJ whole genome shotgun (WGS) entry which is preliminary data.</text>
</comment>
<accession>A0A7V7Y2V7</accession>
<evidence type="ECO:0000313" key="1">
    <source>
        <dbReference type="EMBL" id="KAB7576120.1"/>
    </source>
</evidence>
<dbReference type="Proteomes" id="UP000469871">
    <property type="component" value="Unassembled WGS sequence"/>
</dbReference>
<dbReference type="RefSeq" id="WP_033655471.1">
    <property type="nucleotide sequence ID" value="NZ_CP012447.1"/>
</dbReference>
<name>A0A7V7Y2V7_ENTFC</name>